<feature type="chain" id="PRO_5012606963" description="Polyprotein allergen nematode domain-containing protein" evidence="1">
    <location>
        <begin position="17"/>
        <end position="284"/>
    </location>
</feature>
<dbReference type="Gene3D" id="1.10.533.30">
    <property type="entry name" value="Nematode polyprotein allergen ABA-1"/>
    <property type="match status" value="2"/>
</dbReference>
<dbReference type="Proteomes" id="UP000218231">
    <property type="component" value="Unassembled WGS sequence"/>
</dbReference>
<organism evidence="3 4">
    <name type="scientific">Diploscapter pachys</name>
    <dbReference type="NCBI Taxonomy" id="2018661"/>
    <lineage>
        <taxon>Eukaryota</taxon>
        <taxon>Metazoa</taxon>
        <taxon>Ecdysozoa</taxon>
        <taxon>Nematoda</taxon>
        <taxon>Chromadorea</taxon>
        <taxon>Rhabditida</taxon>
        <taxon>Rhabditina</taxon>
        <taxon>Rhabditomorpha</taxon>
        <taxon>Rhabditoidea</taxon>
        <taxon>Rhabditidae</taxon>
        <taxon>Diploscapter</taxon>
    </lineage>
</organism>
<comment type="caution">
    <text evidence="3">The sequence shown here is derived from an EMBL/GenBank/DDBJ whole genome shotgun (WGS) entry which is preliminary data.</text>
</comment>
<evidence type="ECO:0000313" key="3">
    <source>
        <dbReference type="EMBL" id="PAV61335.1"/>
    </source>
</evidence>
<dbReference type="OrthoDB" id="5823468at2759"/>
<dbReference type="EMBL" id="LIAE01010418">
    <property type="protein sequence ID" value="PAV61335.1"/>
    <property type="molecule type" value="Genomic_DNA"/>
</dbReference>
<feature type="signal peptide" evidence="1">
    <location>
        <begin position="1"/>
        <end position="16"/>
    </location>
</feature>
<dbReference type="AlphaFoldDB" id="A0A2A2JI49"/>
<evidence type="ECO:0000313" key="4">
    <source>
        <dbReference type="Proteomes" id="UP000218231"/>
    </source>
</evidence>
<sequence length="284" mass="31907">MKVAILFVGLFAYVMSSSIRTRRDAEDPMKTFKAWMTEEQQKKITDMKASGSDAEAMLKEVHGFFTALPADKQKTLVDELKGECRKYFDGVFDKADSDAIKELYQAGKKDEAKAKVTETIGKLADNIKPVAEKVQGVCMKIYEEAGHKHAKRHIAHRVRRDGVSVDDLAEKYLQWMTPEQVAEIKGLKDNKKEAYTKVMEAFEKTEGDKRAQAVEQLKGACRAYIKHFVGEEKANELKKLKESGVSNDEMKKKVEEFVGGLTDAATKERAQRVAAGCQKIFGVN</sequence>
<dbReference type="InterPro" id="IPR038289">
    <property type="entry name" value="DVA-1_sf"/>
</dbReference>
<dbReference type="Pfam" id="PF16469">
    <property type="entry name" value="NPA"/>
    <property type="match status" value="2"/>
</dbReference>
<dbReference type="STRING" id="2018661.A0A2A2JI49"/>
<keyword evidence="4" id="KW-1185">Reference proteome</keyword>
<evidence type="ECO:0000259" key="2">
    <source>
        <dbReference type="Pfam" id="PF16469"/>
    </source>
</evidence>
<name>A0A2A2JI49_9BILA</name>
<dbReference type="InterPro" id="IPR032487">
    <property type="entry name" value="ABA-1_nematode"/>
</dbReference>
<keyword evidence="1" id="KW-0732">Signal</keyword>
<reference evidence="3 4" key="1">
    <citation type="journal article" date="2017" name="Curr. Biol.">
        <title>Genome architecture and evolution of a unichromosomal asexual nematode.</title>
        <authorList>
            <person name="Fradin H."/>
            <person name="Zegar C."/>
            <person name="Gutwein M."/>
            <person name="Lucas J."/>
            <person name="Kovtun M."/>
            <person name="Corcoran D."/>
            <person name="Baugh L.R."/>
            <person name="Kiontke K."/>
            <person name="Gunsalus K."/>
            <person name="Fitch D.H."/>
            <person name="Piano F."/>
        </authorList>
    </citation>
    <scope>NUCLEOTIDE SEQUENCE [LARGE SCALE GENOMIC DNA]</scope>
    <source>
        <strain evidence="3">PF1309</strain>
    </source>
</reference>
<protein>
    <recommendedName>
        <fullName evidence="2">Polyprotein allergen nematode domain-containing protein</fullName>
    </recommendedName>
</protein>
<gene>
    <name evidence="3" type="ORF">WR25_18186</name>
</gene>
<accession>A0A2A2JI49</accession>
<proteinExistence type="predicted"/>
<feature type="domain" description="Polyprotein allergen nematode" evidence="2">
    <location>
        <begin position="22"/>
        <end position="142"/>
    </location>
</feature>
<evidence type="ECO:0000256" key="1">
    <source>
        <dbReference type="SAM" id="SignalP"/>
    </source>
</evidence>
<feature type="domain" description="Polyprotein allergen nematode" evidence="2">
    <location>
        <begin position="165"/>
        <end position="281"/>
    </location>
</feature>